<comment type="subcellular location">
    <subcellularLocation>
        <location evidence="1">Cell membrane</location>
        <topology evidence="1">Multi-pass membrane protein</topology>
    </subcellularLocation>
</comment>
<keyword evidence="5 8" id="KW-0472">Membrane</keyword>
<dbReference type="PANTHER" id="PTHR30572">
    <property type="entry name" value="MEMBRANE COMPONENT OF TRANSPORTER-RELATED"/>
    <property type="match status" value="1"/>
</dbReference>
<feature type="transmembrane region" description="Helical" evidence="8">
    <location>
        <begin position="579"/>
        <end position="601"/>
    </location>
</feature>
<dbReference type="InterPro" id="IPR003838">
    <property type="entry name" value="ABC3_permease_C"/>
</dbReference>
<keyword evidence="11" id="KW-1185">Reference proteome</keyword>
<dbReference type="EMBL" id="FODD01000003">
    <property type="protein sequence ID" value="SEN23821.1"/>
    <property type="molecule type" value="Genomic_DNA"/>
</dbReference>
<dbReference type="OrthoDB" id="3846564at2"/>
<feature type="transmembrane region" description="Helical" evidence="8">
    <location>
        <begin position="495"/>
        <end position="512"/>
    </location>
</feature>
<evidence type="ECO:0000256" key="1">
    <source>
        <dbReference type="ARBA" id="ARBA00004651"/>
    </source>
</evidence>
<dbReference type="PANTHER" id="PTHR30572:SF4">
    <property type="entry name" value="ABC TRANSPORTER PERMEASE YTRF"/>
    <property type="match status" value="1"/>
</dbReference>
<evidence type="ECO:0000256" key="6">
    <source>
        <dbReference type="ARBA" id="ARBA00038076"/>
    </source>
</evidence>
<dbReference type="GO" id="GO:0005886">
    <property type="term" value="C:plasma membrane"/>
    <property type="evidence" value="ECO:0007669"/>
    <property type="project" value="UniProtKB-SubCell"/>
</dbReference>
<evidence type="ECO:0000256" key="2">
    <source>
        <dbReference type="ARBA" id="ARBA00022475"/>
    </source>
</evidence>
<dbReference type="Proteomes" id="UP000181951">
    <property type="component" value="Unassembled WGS sequence"/>
</dbReference>
<evidence type="ECO:0000256" key="4">
    <source>
        <dbReference type="ARBA" id="ARBA00022989"/>
    </source>
</evidence>
<feature type="region of interest" description="Disordered" evidence="7">
    <location>
        <begin position="1"/>
        <end position="46"/>
    </location>
</feature>
<dbReference type="GO" id="GO:0022857">
    <property type="term" value="F:transmembrane transporter activity"/>
    <property type="evidence" value="ECO:0007669"/>
    <property type="project" value="TreeGrafter"/>
</dbReference>
<gene>
    <name evidence="10" type="ORF">SAMN05216267_10039</name>
</gene>
<feature type="transmembrane region" description="Helical" evidence="8">
    <location>
        <begin position="865"/>
        <end position="892"/>
    </location>
</feature>
<evidence type="ECO:0000256" key="7">
    <source>
        <dbReference type="SAM" id="MobiDB-lite"/>
    </source>
</evidence>
<dbReference type="InterPro" id="IPR050250">
    <property type="entry name" value="Macrolide_Exporter_MacB"/>
</dbReference>
<feature type="transmembrane region" description="Helical" evidence="8">
    <location>
        <begin position="923"/>
        <end position="947"/>
    </location>
</feature>
<accession>A0A1H8EW07</accession>
<feature type="compositionally biased region" description="Basic and acidic residues" evidence="7">
    <location>
        <begin position="1"/>
        <end position="11"/>
    </location>
</feature>
<organism evidence="10 11">
    <name type="scientific">Actinacidiphila rubida</name>
    <dbReference type="NCBI Taxonomy" id="310780"/>
    <lineage>
        <taxon>Bacteria</taxon>
        <taxon>Bacillati</taxon>
        <taxon>Actinomycetota</taxon>
        <taxon>Actinomycetes</taxon>
        <taxon>Kitasatosporales</taxon>
        <taxon>Streptomycetaceae</taxon>
        <taxon>Actinacidiphila</taxon>
    </lineage>
</organism>
<evidence type="ECO:0000256" key="8">
    <source>
        <dbReference type="SAM" id="Phobius"/>
    </source>
</evidence>
<keyword evidence="4 8" id="KW-1133">Transmembrane helix</keyword>
<proteinExistence type="inferred from homology"/>
<feature type="domain" description="ABC3 transporter permease C-terminal" evidence="9">
    <location>
        <begin position="826"/>
        <end position="943"/>
    </location>
</feature>
<feature type="transmembrane region" description="Helical" evidence="8">
    <location>
        <begin position="448"/>
        <end position="474"/>
    </location>
</feature>
<reference evidence="10 11" key="1">
    <citation type="submission" date="2016-10" db="EMBL/GenBank/DDBJ databases">
        <authorList>
            <person name="de Groot N.N."/>
        </authorList>
    </citation>
    <scope>NUCLEOTIDE SEQUENCE [LARGE SCALE GENOMIC DNA]</scope>
    <source>
        <strain evidence="10 11">CGMCC 4.2026</strain>
    </source>
</reference>
<evidence type="ECO:0000256" key="5">
    <source>
        <dbReference type="ARBA" id="ARBA00023136"/>
    </source>
</evidence>
<feature type="transmembrane region" description="Helical" evidence="8">
    <location>
        <begin position="368"/>
        <end position="395"/>
    </location>
</feature>
<feature type="transmembrane region" description="Helical" evidence="8">
    <location>
        <begin position="524"/>
        <end position="544"/>
    </location>
</feature>
<evidence type="ECO:0000259" key="9">
    <source>
        <dbReference type="Pfam" id="PF02687"/>
    </source>
</evidence>
<feature type="transmembrane region" description="Helical" evidence="8">
    <location>
        <begin position="416"/>
        <end position="442"/>
    </location>
</feature>
<feature type="transmembrane region" description="Helical" evidence="8">
    <location>
        <begin position="818"/>
        <end position="839"/>
    </location>
</feature>
<comment type="similarity">
    <text evidence="6">Belongs to the ABC-4 integral membrane protein family.</text>
</comment>
<keyword evidence="2" id="KW-1003">Cell membrane</keyword>
<dbReference type="Pfam" id="PF02687">
    <property type="entry name" value="FtsX"/>
    <property type="match status" value="1"/>
</dbReference>
<protein>
    <submittedName>
        <fullName evidence="10">Putative ABC transport system permease protein</fullName>
    </submittedName>
</protein>
<evidence type="ECO:0000313" key="11">
    <source>
        <dbReference type="Proteomes" id="UP000181951"/>
    </source>
</evidence>
<sequence length="963" mass="100886">MADEQNAERGGVEAGAGQTGGPEPEGPETAGRTGGGRADGASGPEARDGLDWVRVRLRSAPAAAVATGLLVLVTAFLAAALPRAVDRYEDTALRRAVQSAPVHTRGISVMDDWSATAMDGSQPPSIDRMQMVEDEFQKLVAPPLRLLKGQAVVGMRQAREVDVPDPQIPRMSEHLPAASLVWQQHLDDHVRIVSGRLPRQVHSRNGQAVEGVVTQKIAQVLHIRVGQVVHLNGVPPTNVAVTVVGIVAPRDPAAAYWNEDNDLQRPLVSVPPVPPGDDAKPYWHFTVLVDISAMLSVPVLDQSVTMYWHHPLDTGALAAHQVPALQRELASFDSGPVAVTLQNRTQSMAHIEGNIGSLLDDFSAARTAAWPLVLIATIGVGTTAFAVLLMAGGLAAERRRPEIALMRSRGGSLRGIARRLAGETTAAALPGGVLGIALALLVLPTQRWTMSVFLGALVTVIAVVALPLRGAWAARRPRPAEREDIAAARPSRRRLVAELTVTVLVVGAVVALRQRGTGHGTDPFLAAAPVLVAVAAALVLLRVYPLPLRLLARPASRLTGAVTHLGLARAGRTPSTNQLPLLALLVALTVASFGGSVLAGIDHGRDRAATATVGADARIDAATALPQQLPGQVKKVPGVGHVVTARVEPNGPNTQFPMPYSLVIVAPADYAALTREIGLPAFPASVYSGWHGTGPLPAVLSTKMAQALGHDTAPISAGVGEIQVRRAGTLPTTPAAPGDNFVIVSSAQLAAVHPDMAAFHQYLGATTLLAMDAPGRHIDAAALHRTASHSTAYVTVLTRGEQRAAMTDSALQHGARTIYLWAVAAGALYSALALLLSLLQAAPQRATLLARLRTMGMTKRQSRRLVLLEMLPQALLAAIGGVLVGLAVIPLLGPGVDLRSLTFGTGPQSLAPVDFGLGLHADVWSLALPSAGLVVLACVVLLAQAWVSGRRRESQELRAGDRT</sequence>
<evidence type="ECO:0000313" key="10">
    <source>
        <dbReference type="EMBL" id="SEN23821.1"/>
    </source>
</evidence>
<dbReference type="STRING" id="310780.SAMN05216267_10039"/>
<feature type="transmembrane region" description="Helical" evidence="8">
    <location>
        <begin position="62"/>
        <end position="81"/>
    </location>
</feature>
<dbReference type="RefSeq" id="WP_079138953.1">
    <property type="nucleotide sequence ID" value="NZ_FODD01000003.1"/>
</dbReference>
<name>A0A1H8EW07_9ACTN</name>
<evidence type="ECO:0000256" key="3">
    <source>
        <dbReference type="ARBA" id="ARBA00022692"/>
    </source>
</evidence>
<dbReference type="AlphaFoldDB" id="A0A1H8EW07"/>
<keyword evidence="3 8" id="KW-0812">Transmembrane</keyword>